<comment type="similarity">
    <text evidence="1 4 7">Belongs to the tRNA pseudouridine synthase TruA family.</text>
</comment>
<dbReference type="FunFam" id="3.30.70.580:FF:000001">
    <property type="entry name" value="tRNA pseudouridine synthase A"/>
    <property type="match status" value="1"/>
</dbReference>
<feature type="domain" description="Pseudouridine synthase I TruA alpha/beta" evidence="8">
    <location>
        <begin position="6"/>
        <end position="105"/>
    </location>
</feature>
<dbReference type="Proteomes" id="UP000199516">
    <property type="component" value="Unassembled WGS sequence"/>
</dbReference>
<evidence type="ECO:0000256" key="3">
    <source>
        <dbReference type="ARBA" id="ARBA00023235"/>
    </source>
</evidence>
<protein>
    <recommendedName>
        <fullName evidence="4">tRNA pseudouridine synthase A</fullName>
        <ecNumber evidence="4">5.4.99.12</ecNumber>
    </recommendedName>
    <alternativeName>
        <fullName evidence="4">tRNA pseudouridine(38-40) synthase</fullName>
    </alternativeName>
    <alternativeName>
        <fullName evidence="4">tRNA pseudouridylate synthase I</fullName>
    </alternativeName>
    <alternativeName>
        <fullName evidence="4">tRNA-uridine isomerase I</fullName>
    </alternativeName>
</protein>
<accession>A0A1I2F6Y7</accession>
<name>A0A1I2F6Y7_9BACI</name>
<dbReference type="CDD" id="cd02570">
    <property type="entry name" value="PseudoU_synth_EcTruA"/>
    <property type="match status" value="1"/>
</dbReference>
<keyword evidence="10" id="KW-1185">Reference proteome</keyword>
<dbReference type="PANTHER" id="PTHR11142">
    <property type="entry name" value="PSEUDOURIDYLATE SYNTHASE"/>
    <property type="match status" value="1"/>
</dbReference>
<evidence type="ECO:0000256" key="7">
    <source>
        <dbReference type="RuleBase" id="RU003792"/>
    </source>
</evidence>
<gene>
    <name evidence="4" type="primary">truA</name>
    <name evidence="9" type="ORF">SAMN05192532_10912</name>
</gene>
<dbReference type="EMBL" id="FONT01000009">
    <property type="protein sequence ID" value="SFF00311.1"/>
    <property type="molecule type" value="Genomic_DNA"/>
</dbReference>
<dbReference type="GO" id="GO:0031119">
    <property type="term" value="P:tRNA pseudouridine synthesis"/>
    <property type="evidence" value="ECO:0007669"/>
    <property type="project" value="UniProtKB-UniRule"/>
</dbReference>
<dbReference type="InterPro" id="IPR020094">
    <property type="entry name" value="TruA/RsuA/RluB/E/F_N"/>
</dbReference>
<dbReference type="PANTHER" id="PTHR11142:SF0">
    <property type="entry name" value="TRNA PSEUDOURIDINE SYNTHASE-LIKE 1"/>
    <property type="match status" value="1"/>
</dbReference>
<comment type="subunit">
    <text evidence="4">Homodimer.</text>
</comment>
<comment type="caution">
    <text evidence="4">Lacks conserved residue(s) required for the propagation of feature annotation.</text>
</comment>
<evidence type="ECO:0000313" key="10">
    <source>
        <dbReference type="Proteomes" id="UP000199516"/>
    </source>
</evidence>
<sequence length="254" mass="28836">MQRIKAVVSYDGTDFSGWQVQPEKRTVQSEIEKALTKIHKGSHVEVTASGRTDASVHALGQVMHFDTPLCIPDEKWPKAINSHLPEDVYVLAAERTTADFHARFDAIEKEYIYRVQTNSQPDIFRRRYTLFYPYPLNIENMKQAAEHLVGTHDFTSFCASGTDVKDMVRTVYKIDILEDRDELQFVLRGNGFLYNMVRIMVGTLLEVGRGKKAPHDISELLAARDRGKAGKTVPGHGLFLAEVKYKNRVSSNYA</sequence>
<dbReference type="InterPro" id="IPR020097">
    <property type="entry name" value="PsdUridine_synth_TruA_a/b_dom"/>
</dbReference>
<dbReference type="InterPro" id="IPR001406">
    <property type="entry name" value="PsdUridine_synth_TruA"/>
</dbReference>
<keyword evidence="2 4" id="KW-0819">tRNA processing</keyword>
<dbReference type="NCBIfam" id="TIGR00071">
    <property type="entry name" value="hisT_truA"/>
    <property type="match status" value="1"/>
</dbReference>
<dbReference type="HAMAP" id="MF_00171">
    <property type="entry name" value="TruA"/>
    <property type="match status" value="1"/>
</dbReference>
<evidence type="ECO:0000256" key="4">
    <source>
        <dbReference type="HAMAP-Rule" id="MF_00171"/>
    </source>
</evidence>
<dbReference type="Pfam" id="PF01416">
    <property type="entry name" value="PseudoU_synth_1"/>
    <property type="match status" value="2"/>
</dbReference>
<feature type="binding site" evidence="4 6">
    <location>
        <position position="111"/>
    </location>
    <ligand>
        <name>substrate</name>
    </ligand>
</feature>
<dbReference type="InterPro" id="IPR020095">
    <property type="entry name" value="PsdUridine_synth_TruA_C"/>
</dbReference>
<dbReference type="AlphaFoldDB" id="A0A1I2F6Y7"/>
<organism evidence="9 10">
    <name type="scientific">Alteribacillus iranensis</name>
    <dbReference type="NCBI Taxonomy" id="930128"/>
    <lineage>
        <taxon>Bacteria</taxon>
        <taxon>Bacillati</taxon>
        <taxon>Bacillota</taxon>
        <taxon>Bacilli</taxon>
        <taxon>Bacillales</taxon>
        <taxon>Bacillaceae</taxon>
        <taxon>Alteribacillus</taxon>
    </lineage>
</organism>
<keyword evidence="3 4" id="KW-0413">Isomerase</keyword>
<dbReference type="Gene3D" id="3.30.70.580">
    <property type="entry name" value="Pseudouridine synthase I, catalytic domain, N-terminal subdomain"/>
    <property type="match status" value="1"/>
</dbReference>
<proteinExistence type="inferred from homology"/>
<comment type="function">
    <text evidence="4">Formation of pseudouridine at positions 38, 39 and 40 in the anticodon stem and loop of transfer RNAs.</text>
</comment>
<dbReference type="EC" id="5.4.99.12" evidence="4"/>
<dbReference type="OrthoDB" id="9811823at2"/>
<dbReference type="GO" id="GO:0003723">
    <property type="term" value="F:RNA binding"/>
    <property type="evidence" value="ECO:0007669"/>
    <property type="project" value="InterPro"/>
</dbReference>
<feature type="active site" description="Nucleophile" evidence="4 5">
    <location>
        <position position="53"/>
    </location>
</feature>
<dbReference type="SUPFAM" id="SSF55120">
    <property type="entry name" value="Pseudouridine synthase"/>
    <property type="match status" value="1"/>
</dbReference>
<dbReference type="PIRSF" id="PIRSF001430">
    <property type="entry name" value="tRNA_psdUrid_synth"/>
    <property type="match status" value="1"/>
</dbReference>
<evidence type="ECO:0000259" key="8">
    <source>
        <dbReference type="Pfam" id="PF01416"/>
    </source>
</evidence>
<dbReference type="GO" id="GO:0160147">
    <property type="term" value="F:tRNA pseudouridine(38-40) synthase activity"/>
    <property type="evidence" value="ECO:0007669"/>
    <property type="project" value="UniProtKB-EC"/>
</dbReference>
<reference evidence="9 10" key="1">
    <citation type="submission" date="2016-10" db="EMBL/GenBank/DDBJ databases">
        <authorList>
            <person name="de Groot N.N."/>
        </authorList>
    </citation>
    <scope>NUCLEOTIDE SEQUENCE [LARGE SCALE GENOMIC DNA]</scope>
    <source>
        <strain evidence="9 10">DSM 23995</strain>
    </source>
</reference>
<comment type="catalytic activity">
    <reaction evidence="4 7">
        <text>uridine(38/39/40) in tRNA = pseudouridine(38/39/40) in tRNA</text>
        <dbReference type="Rhea" id="RHEA:22376"/>
        <dbReference type="Rhea" id="RHEA-COMP:10085"/>
        <dbReference type="Rhea" id="RHEA-COMP:10087"/>
        <dbReference type="ChEBI" id="CHEBI:65314"/>
        <dbReference type="ChEBI" id="CHEBI:65315"/>
        <dbReference type="EC" id="5.4.99.12"/>
    </reaction>
</comment>
<dbReference type="Gene3D" id="3.30.70.660">
    <property type="entry name" value="Pseudouridine synthase I, catalytic domain, C-terminal subdomain"/>
    <property type="match status" value="1"/>
</dbReference>
<dbReference type="InterPro" id="IPR020103">
    <property type="entry name" value="PsdUridine_synth_cat_dom_sf"/>
</dbReference>
<dbReference type="RefSeq" id="WP_143083240.1">
    <property type="nucleotide sequence ID" value="NZ_FONT01000009.1"/>
</dbReference>
<feature type="domain" description="Pseudouridine synthase I TruA alpha/beta" evidence="8">
    <location>
        <begin position="144"/>
        <end position="245"/>
    </location>
</feature>
<dbReference type="STRING" id="930128.SAMN05192532_10912"/>
<evidence type="ECO:0000313" key="9">
    <source>
        <dbReference type="EMBL" id="SFF00311.1"/>
    </source>
</evidence>
<evidence type="ECO:0000256" key="5">
    <source>
        <dbReference type="PIRSR" id="PIRSR001430-1"/>
    </source>
</evidence>
<evidence type="ECO:0000256" key="2">
    <source>
        <dbReference type="ARBA" id="ARBA00022694"/>
    </source>
</evidence>
<evidence type="ECO:0000256" key="6">
    <source>
        <dbReference type="PIRSR" id="PIRSR001430-2"/>
    </source>
</evidence>
<evidence type="ECO:0000256" key="1">
    <source>
        <dbReference type="ARBA" id="ARBA00009375"/>
    </source>
</evidence>